<keyword evidence="5" id="KW-1185">Reference proteome</keyword>
<dbReference type="PROSITE" id="PS50977">
    <property type="entry name" value="HTH_TETR_2"/>
    <property type="match status" value="1"/>
</dbReference>
<dbReference type="AlphaFoldDB" id="A0A7X3MDT6"/>
<dbReference type="Pfam" id="PF00440">
    <property type="entry name" value="TetR_N"/>
    <property type="match status" value="1"/>
</dbReference>
<feature type="domain" description="HTH tetR-type" evidence="3">
    <location>
        <begin position="9"/>
        <end position="69"/>
    </location>
</feature>
<feature type="DNA-binding region" description="H-T-H motif" evidence="2">
    <location>
        <begin position="32"/>
        <end position="51"/>
    </location>
</feature>
<reference evidence="4 5" key="1">
    <citation type="submission" date="2019-12" db="EMBL/GenBank/DDBJ databases">
        <title>Sporaefaciens musculi gen. nov., sp. nov., a novel bacterium isolated from the caecum of an obese mouse.</title>
        <authorList>
            <person name="Rasmussen T.S."/>
            <person name="Streidl T."/>
            <person name="Hitch T.C.A."/>
            <person name="Wortmann E."/>
            <person name="Deptula P."/>
            <person name="Hansen M."/>
            <person name="Nielsen D.S."/>
            <person name="Clavel T."/>
            <person name="Vogensen F.K."/>
        </authorList>
    </citation>
    <scope>NUCLEOTIDE SEQUENCE [LARGE SCALE GENOMIC DNA]</scope>
    <source>
        <strain evidence="4 5">WCA-9-b2</strain>
    </source>
</reference>
<dbReference type="EMBL" id="WUQX01000001">
    <property type="protein sequence ID" value="MXP74595.1"/>
    <property type="molecule type" value="Genomic_DNA"/>
</dbReference>
<dbReference type="RefSeq" id="WP_159749933.1">
    <property type="nucleotide sequence ID" value="NZ_WUQX01000001.1"/>
</dbReference>
<dbReference type="Proteomes" id="UP000460412">
    <property type="component" value="Unassembled WGS sequence"/>
</dbReference>
<sequence length="130" mass="15325">MTKLLELDTQRRDAILNAALKEFAVRGYDDASTNVIAKEAGISKALMFHYVNSKQELFLVVYDFFSDLMKQEYFELMNYEERDVFDKLHQSYVLQIALIQKYPWITELNKLSCVTNSDEINNELEKRKII</sequence>
<dbReference type="PANTHER" id="PTHR30328">
    <property type="entry name" value="TRANSCRIPTIONAL REPRESSOR"/>
    <property type="match status" value="1"/>
</dbReference>
<dbReference type="InterPro" id="IPR009057">
    <property type="entry name" value="Homeodomain-like_sf"/>
</dbReference>
<dbReference type="PROSITE" id="PS01081">
    <property type="entry name" value="HTH_TETR_1"/>
    <property type="match status" value="1"/>
</dbReference>
<dbReference type="Gene3D" id="1.10.357.10">
    <property type="entry name" value="Tetracycline Repressor, domain 2"/>
    <property type="match status" value="1"/>
</dbReference>
<dbReference type="SUPFAM" id="SSF46689">
    <property type="entry name" value="Homeodomain-like"/>
    <property type="match status" value="1"/>
</dbReference>
<evidence type="ECO:0000256" key="2">
    <source>
        <dbReference type="PROSITE-ProRule" id="PRU00335"/>
    </source>
</evidence>
<name>A0A7X3MDT6_9FIRM</name>
<dbReference type="PANTHER" id="PTHR30328:SF54">
    <property type="entry name" value="HTH-TYPE TRANSCRIPTIONAL REPRESSOR SCO4008"/>
    <property type="match status" value="1"/>
</dbReference>
<accession>A0A7X3MDT6</accession>
<dbReference type="InterPro" id="IPR050109">
    <property type="entry name" value="HTH-type_TetR-like_transc_reg"/>
</dbReference>
<protein>
    <submittedName>
        <fullName evidence="4">TetR family transcriptional regulator</fullName>
    </submittedName>
</protein>
<evidence type="ECO:0000313" key="5">
    <source>
        <dbReference type="Proteomes" id="UP000460412"/>
    </source>
</evidence>
<organism evidence="4 5">
    <name type="scientific">Sporofaciens musculi</name>
    <dbReference type="NCBI Taxonomy" id="2681861"/>
    <lineage>
        <taxon>Bacteria</taxon>
        <taxon>Bacillati</taxon>
        <taxon>Bacillota</taxon>
        <taxon>Clostridia</taxon>
        <taxon>Lachnospirales</taxon>
        <taxon>Lachnospiraceae</taxon>
        <taxon>Sporofaciens</taxon>
    </lineage>
</organism>
<gene>
    <name evidence="4" type="ORF">GN277_04135</name>
</gene>
<dbReference type="GO" id="GO:0006355">
    <property type="term" value="P:regulation of DNA-templated transcription"/>
    <property type="evidence" value="ECO:0007669"/>
    <property type="project" value="UniProtKB-ARBA"/>
</dbReference>
<dbReference type="PRINTS" id="PR00455">
    <property type="entry name" value="HTHTETR"/>
</dbReference>
<comment type="caution">
    <text evidence="4">The sequence shown here is derived from an EMBL/GenBank/DDBJ whole genome shotgun (WGS) entry which is preliminary data.</text>
</comment>
<evidence type="ECO:0000256" key="1">
    <source>
        <dbReference type="ARBA" id="ARBA00023125"/>
    </source>
</evidence>
<keyword evidence="1 2" id="KW-0238">DNA-binding</keyword>
<evidence type="ECO:0000313" key="4">
    <source>
        <dbReference type="EMBL" id="MXP74595.1"/>
    </source>
</evidence>
<dbReference type="InterPro" id="IPR023772">
    <property type="entry name" value="DNA-bd_HTH_TetR-type_CS"/>
</dbReference>
<proteinExistence type="predicted"/>
<dbReference type="GO" id="GO:0003677">
    <property type="term" value="F:DNA binding"/>
    <property type="evidence" value="ECO:0007669"/>
    <property type="project" value="UniProtKB-UniRule"/>
</dbReference>
<dbReference type="InterPro" id="IPR001647">
    <property type="entry name" value="HTH_TetR"/>
</dbReference>
<evidence type="ECO:0000259" key="3">
    <source>
        <dbReference type="PROSITE" id="PS50977"/>
    </source>
</evidence>